<accession>A0A8J3SJJ2</accession>
<dbReference type="GO" id="GO:0015768">
    <property type="term" value="P:maltose transport"/>
    <property type="evidence" value="ECO:0007669"/>
    <property type="project" value="TreeGrafter"/>
</dbReference>
<name>A0A8J3SJJ2_9ACTN</name>
<protein>
    <submittedName>
        <fullName evidence="5">Sugar ABC transporter substrate-binding protein</fullName>
    </submittedName>
</protein>
<comment type="similarity">
    <text evidence="1">Belongs to the bacterial solute-binding protein 1 family.</text>
</comment>
<keyword evidence="4" id="KW-0732">Signal</keyword>
<dbReference type="CDD" id="cd13586">
    <property type="entry name" value="PBP2_Maltose_binding_like"/>
    <property type="match status" value="1"/>
</dbReference>
<dbReference type="Pfam" id="PF13416">
    <property type="entry name" value="SBP_bac_8"/>
    <property type="match status" value="1"/>
</dbReference>
<keyword evidence="3" id="KW-0762">Sugar transport</keyword>
<evidence type="ECO:0000256" key="1">
    <source>
        <dbReference type="ARBA" id="ARBA00008520"/>
    </source>
</evidence>
<evidence type="ECO:0000313" key="6">
    <source>
        <dbReference type="Proteomes" id="UP000619788"/>
    </source>
</evidence>
<comment type="caution">
    <text evidence="5">The sequence shown here is derived from an EMBL/GenBank/DDBJ whole genome shotgun (WGS) entry which is preliminary data.</text>
</comment>
<dbReference type="GO" id="GO:0015144">
    <property type="term" value="F:carbohydrate transmembrane transporter activity"/>
    <property type="evidence" value="ECO:0007669"/>
    <property type="project" value="InterPro"/>
</dbReference>
<dbReference type="Gene3D" id="3.40.190.10">
    <property type="entry name" value="Periplasmic binding protein-like II"/>
    <property type="match status" value="2"/>
</dbReference>
<dbReference type="PROSITE" id="PS51257">
    <property type="entry name" value="PROKAR_LIPOPROTEIN"/>
    <property type="match status" value="1"/>
</dbReference>
<dbReference type="GO" id="GO:0055052">
    <property type="term" value="C:ATP-binding cassette (ABC) transporter complex, substrate-binding subunit-containing"/>
    <property type="evidence" value="ECO:0007669"/>
    <property type="project" value="TreeGrafter"/>
</dbReference>
<dbReference type="PANTHER" id="PTHR30061:SF50">
    <property type="entry name" value="MALTOSE_MALTODEXTRIN-BINDING PERIPLASMIC PROTEIN"/>
    <property type="match status" value="1"/>
</dbReference>
<proteinExistence type="inferred from homology"/>
<dbReference type="PRINTS" id="PR00181">
    <property type="entry name" value="MALTOSEBP"/>
</dbReference>
<organism evidence="5 6">
    <name type="scientific">Planobispora siamensis</name>
    <dbReference type="NCBI Taxonomy" id="936338"/>
    <lineage>
        <taxon>Bacteria</taxon>
        <taxon>Bacillati</taxon>
        <taxon>Actinomycetota</taxon>
        <taxon>Actinomycetes</taxon>
        <taxon>Streptosporangiales</taxon>
        <taxon>Streptosporangiaceae</taxon>
        <taxon>Planobispora</taxon>
    </lineage>
</organism>
<dbReference type="AlphaFoldDB" id="A0A8J3SJJ2"/>
<evidence type="ECO:0000256" key="2">
    <source>
        <dbReference type="ARBA" id="ARBA00022448"/>
    </source>
</evidence>
<dbReference type="EMBL" id="BOOJ01000033">
    <property type="protein sequence ID" value="GIH93565.1"/>
    <property type="molecule type" value="Genomic_DNA"/>
</dbReference>
<keyword evidence="2" id="KW-0813">Transport</keyword>
<dbReference type="GO" id="GO:1901982">
    <property type="term" value="F:maltose binding"/>
    <property type="evidence" value="ECO:0007669"/>
    <property type="project" value="TreeGrafter"/>
</dbReference>
<reference evidence="5 6" key="1">
    <citation type="submission" date="2021-01" db="EMBL/GenBank/DDBJ databases">
        <title>Whole genome shotgun sequence of Planobispora siamensis NBRC 107568.</title>
        <authorList>
            <person name="Komaki H."/>
            <person name="Tamura T."/>
        </authorList>
    </citation>
    <scope>NUCLEOTIDE SEQUENCE [LARGE SCALE GENOMIC DNA]</scope>
    <source>
        <strain evidence="5 6">NBRC 107568</strain>
    </source>
</reference>
<dbReference type="SUPFAM" id="SSF53850">
    <property type="entry name" value="Periplasmic binding protein-like II"/>
    <property type="match status" value="1"/>
</dbReference>
<dbReference type="PANTHER" id="PTHR30061">
    <property type="entry name" value="MALTOSE-BINDING PERIPLASMIC PROTEIN"/>
    <property type="match status" value="1"/>
</dbReference>
<dbReference type="InterPro" id="IPR006060">
    <property type="entry name" value="Maltose/Cyclodextrin-bd"/>
</dbReference>
<keyword evidence="6" id="KW-1185">Reference proteome</keyword>
<evidence type="ECO:0000313" key="5">
    <source>
        <dbReference type="EMBL" id="GIH93565.1"/>
    </source>
</evidence>
<gene>
    <name evidence="5" type="ORF">Psi01_41950</name>
</gene>
<dbReference type="GO" id="GO:0042956">
    <property type="term" value="P:maltodextrin transmembrane transport"/>
    <property type="evidence" value="ECO:0007669"/>
    <property type="project" value="TreeGrafter"/>
</dbReference>
<dbReference type="InterPro" id="IPR006059">
    <property type="entry name" value="SBP"/>
</dbReference>
<evidence type="ECO:0000256" key="4">
    <source>
        <dbReference type="ARBA" id="ARBA00022729"/>
    </source>
</evidence>
<dbReference type="Proteomes" id="UP000619788">
    <property type="component" value="Unassembled WGS sequence"/>
</dbReference>
<dbReference type="RefSeq" id="WP_204065731.1">
    <property type="nucleotide sequence ID" value="NZ_BOOJ01000033.1"/>
</dbReference>
<sequence>MRLRTRRDTPGGTPGGRLPAVLLAGILLAVAACGQGGAGTGRAASQSEGGGTLTIWTDDKRAPALKAAADRFSKETGVTVRIQTVPGETRQVDFVTASQGGKAPDLVMGAHDWIGNLVRNGAIDPITMTEDQKAAFNALALKGVTFDGQIYGIPFALENVVLFRNTDLAPDAPESFEDLVAAGKRLKSEGKVSEVLAFPVGQNGDAYYGYPLYTAGGGYLFGQADDGDYDPGDLGLARPEAAEAMENFARYGEKGEGVLKRSIGTDNVASVFTGGKSAFLVGGPWFISEIQKAGIDYDISPVPGFGDTRAKPFVGVQALFVASKGPSKVLAQEFATNYFAQPDVALAFYRADPRPPALIAAFDQAKTTDEDLPKLLSAGEGGDIMPAIPAMNAVWDPWGKAIAAVVGGADPAGTTQSAAETIQSAIE</sequence>
<evidence type="ECO:0000256" key="3">
    <source>
        <dbReference type="ARBA" id="ARBA00022597"/>
    </source>
</evidence>